<feature type="compositionally biased region" description="Basic and acidic residues" evidence="1">
    <location>
        <begin position="340"/>
        <end position="356"/>
    </location>
</feature>
<feature type="region of interest" description="Disordered" evidence="1">
    <location>
        <begin position="340"/>
        <end position="364"/>
    </location>
</feature>
<dbReference type="RefSeq" id="WP_187241020.1">
    <property type="nucleotide sequence ID" value="NZ_BAAAOK010000011.1"/>
</dbReference>
<proteinExistence type="predicted"/>
<keyword evidence="3" id="KW-1185">Reference proteome</keyword>
<gene>
    <name evidence="2" type="ORF">HKK74_01105</name>
</gene>
<comment type="caution">
    <text evidence="2">The sequence shown here is derived from an EMBL/GenBank/DDBJ whole genome shotgun (WGS) entry which is preliminary data.</text>
</comment>
<evidence type="ECO:0000313" key="2">
    <source>
        <dbReference type="EMBL" id="MBC6464102.1"/>
    </source>
</evidence>
<organism evidence="2 3">
    <name type="scientific">Actinomadura alba</name>
    <dbReference type="NCBI Taxonomy" id="406431"/>
    <lineage>
        <taxon>Bacteria</taxon>
        <taxon>Bacillati</taxon>
        <taxon>Actinomycetota</taxon>
        <taxon>Actinomycetes</taxon>
        <taxon>Streptosporangiales</taxon>
        <taxon>Thermomonosporaceae</taxon>
        <taxon>Actinomadura</taxon>
    </lineage>
</organism>
<name>A0ABR7LGZ4_9ACTN</name>
<dbReference type="EMBL" id="JABVEC010000001">
    <property type="protein sequence ID" value="MBC6464102.1"/>
    <property type="molecule type" value="Genomic_DNA"/>
</dbReference>
<protein>
    <submittedName>
        <fullName evidence="2">Uncharacterized protein</fullName>
    </submittedName>
</protein>
<dbReference type="InterPro" id="IPR042099">
    <property type="entry name" value="ANL_N_sf"/>
</dbReference>
<evidence type="ECO:0000256" key="1">
    <source>
        <dbReference type="SAM" id="MobiDB-lite"/>
    </source>
</evidence>
<evidence type="ECO:0000313" key="3">
    <source>
        <dbReference type="Proteomes" id="UP000805614"/>
    </source>
</evidence>
<dbReference type="Gene3D" id="3.40.50.12780">
    <property type="entry name" value="N-terminal domain of ligase-like"/>
    <property type="match status" value="1"/>
</dbReference>
<reference evidence="2 3" key="1">
    <citation type="submission" date="2020-06" db="EMBL/GenBank/DDBJ databases">
        <title>Actinomadura xiongansis sp. nov., isolated from soil of Baiyangdian.</title>
        <authorList>
            <person name="Zhang X."/>
        </authorList>
    </citation>
    <scope>NUCLEOTIDE SEQUENCE [LARGE SCALE GENOMIC DNA]</scope>
    <source>
        <strain evidence="2 3">HBUM206468</strain>
    </source>
</reference>
<dbReference type="SUPFAM" id="SSF56801">
    <property type="entry name" value="Acetyl-CoA synthetase-like"/>
    <property type="match status" value="1"/>
</dbReference>
<sequence length="364" mass="38405">MTWATRDSFAVTPGAAAGLLLLSPESDVATPLGADDHVHALELAAATLADAGLDGSDRVVVALNNDGEQTGVVLAHAATSVAGAAASVGPRGRMRLHRALEAVRATALITTPTGAMDLLARLHLEFLVDPLDLDLRHVMITGEITSPGTHEQLASEFGASVVELYTDPFTGVPVAHRRAGQACFSPVREGVLGLAPLDKDTVLDPPYPEGFGEIVVCPRWHSTLREATLRTGHVVPLSGGEEGLPAPSHTVGEHVLVRGRWISVPRIAGALSRIEGISHWELRISRAGTLDAAALHVTFDRETLVASPMWRSRIAQALAALTPVTVEVVVDPEVSAERRPGSINDLRGHHLARDRTAVGGRPVP</sequence>
<dbReference type="Proteomes" id="UP000805614">
    <property type="component" value="Unassembled WGS sequence"/>
</dbReference>
<accession>A0ABR7LGZ4</accession>